<accession>A8MHI6</accession>
<dbReference type="STRING" id="350688.Clos_1728"/>
<keyword evidence="2" id="KW-0378">Hydrolase</keyword>
<dbReference type="Proteomes" id="UP000000269">
    <property type="component" value="Chromosome"/>
</dbReference>
<comment type="catalytic activity">
    <reaction evidence="2">
        <text>Hydrolysis of proteins in presence of ATP.</text>
        <dbReference type="EC" id="3.4.21.53"/>
    </reaction>
</comment>
<dbReference type="Gene3D" id="3.40.50.300">
    <property type="entry name" value="P-loop containing nucleotide triphosphate hydrolases"/>
    <property type="match status" value="2"/>
</dbReference>
<comment type="similarity">
    <text evidence="2">Belongs to the peptidase S16 family.</text>
</comment>
<proteinExistence type="inferred from homology"/>
<dbReference type="EMBL" id="CP000853">
    <property type="protein sequence ID" value="ABW19268.1"/>
    <property type="molecule type" value="Genomic_DNA"/>
</dbReference>
<name>A8MHI6_ALKOO</name>
<dbReference type="InterPro" id="IPR041699">
    <property type="entry name" value="AAA_32"/>
</dbReference>
<dbReference type="InterPro" id="IPR027065">
    <property type="entry name" value="Lon_Prtase"/>
</dbReference>
<dbReference type="Pfam" id="PF20436">
    <property type="entry name" value="LonB_AAA-LID"/>
    <property type="match status" value="1"/>
</dbReference>
<dbReference type="Gene3D" id="3.30.230.10">
    <property type="match status" value="1"/>
</dbReference>
<dbReference type="InterPro" id="IPR020568">
    <property type="entry name" value="Ribosomal_Su5_D2-typ_SF"/>
</dbReference>
<dbReference type="PROSITE" id="PS51786">
    <property type="entry name" value="LON_PROTEOLYTIC"/>
    <property type="match status" value="1"/>
</dbReference>
<dbReference type="AlphaFoldDB" id="A8MHI6"/>
<dbReference type="InterPro" id="IPR008269">
    <property type="entry name" value="Lon_proteolytic"/>
</dbReference>
<dbReference type="GO" id="GO:0005524">
    <property type="term" value="F:ATP binding"/>
    <property type="evidence" value="ECO:0007669"/>
    <property type="project" value="InterPro"/>
</dbReference>
<dbReference type="KEGG" id="aoe:Clos_1728"/>
<dbReference type="eggNOG" id="COG1067">
    <property type="taxonomic scope" value="Bacteria"/>
</dbReference>
<organism evidence="4 5">
    <name type="scientific">Alkaliphilus oremlandii (strain OhILAs)</name>
    <name type="common">Clostridium oremlandii (strain OhILAs)</name>
    <dbReference type="NCBI Taxonomy" id="350688"/>
    <lineage>
        <taxon>Bacteria</taxon>
        <taxon>Bacillati</taxon>
        <taxon>Bacillota</taxon>
        <taxon>Clostridia</taxon>
        <taxon>Peptostreptococcales</taxon>
        <taxon>Natronincolaceae</taxon>
        <taxon>Alkaliphilus</taxon>
    </lineage>
</organism>
<keyword evidence="1 2" id="KW-0645">Protease</keyword>
<dbReference type="Pfam" id="PF13654">
    <property type="entry name" value="AAA_32"/>
    <property type="match status" value="1"/>
</dbReference>
<dbReference type="RefSeq" id="WP_012159580.1">
    <property type="nucleotide sequence ID" value="NC_009922.1"/>
</dbReference>
<sequence length="801" mass="91021">MLEKYRLPVERLTSPCNIEDLSFETTKDLEPLQGIIGQNRGVQALTFGLKIQRKGYNIYVSGISGTGRSSYTKSITNEFANKLPIPNDWVYVYNFDNKYSPKALDLEPGFGTQFKNDVEDMVEKLKKFIPDTFKGVEYEVRRNEIVKVFQEKNQKVMDELNNKAREYGFSFRATENGLMTTPLKNGVPMKQEEYASLSPQEIEDIMHRSNDLNINTIEIIDRFRMLEEELIERVKQLDRNICYDIINFEVNKIYKKYAQRKCIVEYINQLEGDIIENIEKFKGAYLETSDMQSGNPLDTTLNSSEEFFNRYKVNLFIDNSRLEYAPIVDESNPTFNNLLGTIEYKNELGILKTDFMQIKPGALHLANGGFLIINTKELLNNALSWDILKRALKTEQINIENLNKQMGHVVASTLKPEPIPLDIKVILIGDNYTYNALYSYDDDFRKLFKVMAEFDVEMTKNQENVYKMAKFIADHCQKEGLKSFDKEAVARVVEYSSRLADHQEKLTSRFSKIVEILYEADLWAEDEGATIIGKKHIEKAIREKVFRSGKYEEKLNEMFLDGTLLIDVDGERVGQINGLAVMGTGEYSFGKPSRITATTFSGEEGVINIEREANQSGNIHDKGVLTLSGYLGEKYAKFEPMGLSVSIGFEQNYSLIDGDSASSTELYAILSSISEVPIKQYIAVTGSVNQKGEIQPIGGVNEKIEGFFEICRAMGLTGKQGVMIPKQNIKNLMLKEDVLRAVGNNKFHIYAIATIDEGIEILTGREAGTIDENGKYPEGTINHLIVNKLRKMSKIKASKDK</sequence>
<reference evidence="5" key="1">
    <citation type="submission" date="2007-10" db="EMBL/GenBank/DDBJ databases">
        <title>Complete genome of Alkaliphilus oremlandii OhILAs.</title>
        <authorList>
            <person name="Copeland A."/>
            <person name="Lucas S."/>
            <person name="Lapidus A."/>
            <person name="Barry K."/>
            <person name="Detter J.C."/>
            <person name="Glavina del Rio T."/>
            <person name="Hammon N."/>
            <person name="Israni S."/>
            <person name="Dalin E."/>
            <person name="Tice H."/>
            <person name="Pitluck S."/>
            <person name="Chain P."/>
            <person name="Malfatti S."/>
            <person name="Shin M."/>
            <person name="Vergez L."/>
            <person name="Schmutz J."/>
            <person name="Larimer F."/>
            <person name="Land M."/>
            <person name="Hauser L."/>
            <person name="Kyrpides N."/>
            <person name="Mikhailova N."/>
            <person name="Stolz J.F."/>
            <person name="Dawson A."/>
            <person name="Fisher E."/>
            <person name="Crable B."/>
            <person name="Perera E."/>
            <person name="Lisak J."/>
            <person name="Ranganathan M."/>
            <person name="Basu P."/>
            <person name="Richardson P."/>
        </authorList>
    </citation>
    <scope>NUCLEOTIDE SEQUENCE [LARGE SCALE GENOMIC DNA]</scope>
    <source>
        <strain evidence="5">OhILAs</strain>
    </source>
</reference>
<dbReference type="GO" id="GO:0030163">
    <property type="term" value="P:protein catabolic process"/>
    <property type="evidence" value="ECO:0007669"/>
    <property type="project" value="InterPro"/>
</dbReference>
<dbReference type="EC" id="3.4.21.53" evidence="2"/>
<dbReference type="InterPro" id="IPR014721">
    <property type="entry name" value="Ribsml_uS5_D2-typ_fold_subgr"/>
</dbReference>
<dbReference type="Gene3D" id="1.10.8.60">
    <property type="match status" value="1"/>
</dbReference>
<evidence type="ECO:0000259" key="3">
    <source>
        <dbReference type="PROSITE" id="PS51786"/>
    </source>
</evidence>
<dbReference type="PRINTS" id="PR00830">
    <property type="entry name" value="ENDOLAPTASE"/>
</dbReference>
<dbReference type="OrthoDB" id="9758568at2"/>
<dbReference type="Pfam" id="PF20437">
    <property type="entry name" value="LonC_helical"/>
    <property type="match status" value="1"/>
</dbReference>
<evidence type="ECO:0000313" key="5">
    <source>
        <dbReference type="Proteomes" id="UP000000269"/>
    </source>
</evidence>
<dbReference type="SUPFAM" id="SSF54211">
    <property type="entry name" value="Ribosomal protein S5 domain 2-like"/>
    <property type="match status" value="1"/>
</dbReference>
<feature type="active site" evidence="2">
    <location>
        <position position="703"/>
    </location>
</feature>
<gene>
    <name evidence="4" type="ordered locus">Clos_1728</name>
</gene>
<dbReference type="InterPro" id="IPR046843">
    <property type="entry name" value="LonB_AAA-LID"/>
</dbReference>
<dbReference type="GO" id="GO:0006508">
    <property type="term" value="P:proteolysis"/>
    <property type="evidence" value="ECO:0007669"/>
    <property type="project" value="UniProtKB-KW"/>
</dbReference>
<protein>
    <recommendedName>
        <fullName evidence="2">endopeptidase La</fullName>
        <ecNumber evidence="2">3.4.21.53</ecNumber>
    </recommendedName>
</protein>
<keyword evidence="2" id="KW-0720">Serine protease</keyword>
<dbReference type="HOGENOM" id="CLU_014785_0_1_9"/>
<keyword evidence="5" id="KW-1185">Reference proteome</keyword>
<dbReference type="InterPro" id="IPR046844">
    <property type="entry name" value="Lon-like_helical"/>
</dbReference>
<dbReference type="Pfam" id="PF05362">
    <property type="entry name" value="Lon_C"/>
    <property type="match status" value="1"/>
</dbReference>
<feature type="domain" description="Lon proteolytic" evidence="3">
    <location>
        <begin position="570"/>
        <end position="765"/>
    </location>
</feature>
<evidence type="ECO:0000313" key="4">
    <source>
        <dbReference type="EMBL" id="ABW19268.1"/>
    </source>
</evidence>
<dbReference type="SUPFAM" id="SSF52540">
    <property type="entry name" value="P-loop containing nucleoside triphosphate hydrolases"/>
    <property type="match status" value="1"/>
</dbReference>
<dbReference type="GO" id="GO:0004252">
    <property type="term" value="F:serine-type endopeptidase activity"/>
    <property type="evidence" value="ECO:0007669"/>
    <property type="project" value="UniProtKB-UniRule"/>
</dbReference>
<evidence type="ECO:0000256" key="1">
    <source>
        <dbReference type="ARBA" id="ARBA00022670"/>
    </source>
</evidence>
<dbReference type="GO" id="GO:0004176">
    <property type="term" value="F:ATP-dependent peptidase activity"/>
    <property type="evidence" value="ECO:0007669"/>
    <property type="project" value="UniProtKB-UniRule"/>
</dbReference>
<dbReference type="InterPro" id="IPR027417">
    <property type="entry name" value="P-loop_NTPase"/>
</dbReference>
<evidence type="ECO:0000256" key="2">
    <source>
        <dbReference type="PROSITE-ProRule" id="PRU01122"/>
    </source>
</evidence>
<dbReference type="PANTHER" id="PTHR10046">
    <property type="entry name" value="ATP DEPENDENT LON PROTEASE FAMILY MEMBER"/>
    <property type="match status" value="1"/>
</dbReference>
<feature type="active site" evidence="2">
    <location>
        <position position="660"/>
    </location>
</feature>